<dbReference type="CDD" id="cd18548">
    <property type="entry name" value="ABC_6TM_Tm287_like"/>
    <property type="match status" value="1"/>
</dbReference>
<evidence type="ECO:0000256" key="7">
    <source>
        <dbReference type="SAM" id="Phobius"/>
    </source>
</evidence>
<accession>A0ABS2N7P3</accession>
<dbReference type="EMBL" id="JAFBDZ010000001">
    <property type="protein sequence ID" value="MBM7583854.1"/>
    <property type="molecule type" value="Genomic_DNA"/>
</dbReference>
<feature type="transmembrane region" description="Helical" evidence="7">
    <location>
        <begin position="237"/>
        <end position="257"/>
    </location>
</feature>
<feature type="transmembrane region" description="Helical" evidence="7">
    <location>
        <begin position="277"/>
        <end position="295"/>
    </location>
</feature>
<dbReference type="Gene3D" id="3.40.50.300">
    <property type="entry name" value="P-loop containing nucleotide triphosphate hydrolases"/>
    <property type="match status" value="1"/>
</dbReference>
<feature type="transmembrane region" description="Helical" evidence="7">
    <location>
        <begin position="12"/>
        <end position="31"/>
    </location>
</feature>
<feature type="transmembrane region" description="Helical" evidence="7">
    <location>
        <begin position="155"/>
        <end position="173"/>
    </location>
</feature>
<evidence type="ECO:0000259" key="8">
    <source>
        <dbReference type="PROSITE" id="PS50893"/>
    </source>
</evidence>
<organism evidence="10 11">
    <name type="scientific">Rossellomorea pakistanensis</name>
    <dbReference type="NCBI Taxonomy" id="992288"/>
    <lineage>
        <taxon>Bacteria</taxon>
        <taxon>Bacillati</taxon>
        <taxon>Bacillota</taxon>
        <taxon>Bacilli</taxon>
        <taxon>Bacillales</taxon>
        <taxon>Bacillaceae</taxon>
        <taxon>Rossellomorea</taxon>
    </lineage>
</organism>
<keyword evidence="5 7" id="KW-1133">Transmembrane helix</keyword>
<dbReference type="InterPro" id="IPR003439">
    <property type="entry name" value="ABC_transporter-like_ATP-bd"/>
</dbReference>
<dbReference type="GO" id="GO:0005524">
    <property type="term" value="F:ATP binding"/>
    <property type="evidence" value="ECO:0007669"/>
    <property type="project" value="UniProtKB-KW"/>
</dbReference>
<dbReference type="InterPro" id="IPR027417">
    <property type="entry name" value="P-loop_NTPase"/>
</dbReference>
<keyword evidence="2 7" id="KW-0812">Transmembrane</keyword>
<dbReference type="PROSITE" id="PS50929">
    <property type="entry name" value="ABC_TM1F"/>
    <property type="match status" value="1"/>
</dbReference>
<dbReference type="SMART" id="SM00382">
    <property type="entry name" value="AAA"/>
    <property type="match status" value="1"/>
</dbReference>
<evidence type="ECO:0000256" key="3">
    <source>
        <dbReference type="ARBA" id="ARBA00022741"/>
    </source>
</evidence>
<evidence type="ECO:0000256" key="1">
    <source>
        <dbReference type="ARBA" id="ARBA00004651"/>
    </source>
</evidence>
<dbReference type="PANTHER" id="PTHR43394">
    <property type="entry name" value="ATP-DEPENDENT PERMEASE MDL1, MITOCHONDRIAL"/>
    <property type="match status" value="1"/>
</dbReference>
<dbReference type="InterPro" id="IPR011527">
    <property type="entry name" value="ABC1_TM_dom"/>
</dbReference>
<name>A0ABS2N7P3_9BACI</name>
<keyword evidence="11" id="KW-1185">Reference proteome</keyword>
<reference evidence="10 11" key="1">
    <citation type="submission" date="2021-01" db="EMBL/GenBank/DDBJ databases">
        <title>Genomic Encyclopedia of Type Strains, Phase IV (KMG-IV): sequencing the most valuable type-strain genomes for metagenomic binning, comparative biology and taxonomic classification.</title>
        <authorList>
            <person name="Goeker M."/>
        </authorList>
    </citation>
    <scope>NUCLEOTIDE SEQUENCE [LARGE SCALE GENOMIC DNA]</scope>
    <source>
        <strain evidence="10 11">DSM 24834</strain>
    </source>
</reference>
<evidence type="ECO:0000313" key="10">
    <source>
        <dbReference type="EMBL" id="MBM7583854.1"/>
    </source>
</evidence>
<keyword evidence="4 10" id="KW-0067">ATP-binding</keyword>
<dbReference type="InterPro" id="IPR003593">
    <property type="entry name" value="AAA+_ATPase"/>
</dbReference>
<evidence type="ECO:0000313" key="11">
    <source>
        <dbReference type="Proteomes" id="UP001646157"/>
    </source>
</evidence>
<feature type="transmembrane region" description="Helical" evidence="7">
    <location>
        <begin position="51"/>
        <end position="75"/>
    </location>
</feature>
<feature type="transmembrane region" description="Helical" evidence="7">
    <location>
        <begin position="132"/>
        <end position="149"/>
    </location>
</feature>
<evidence type="ECO:0000256" key="2">
    <source>
        <dbReference type="ARBA" id="ARBA00022692"/>
    </source>
</evidence>
<gene>
    <name evidence="10" type="ORF">JOC86_000391</name>
</gene>
<comment type="subcellular location">
    <subcellularLocation>
        <location evidence="1">Cell membrane</location>
        <topology evidence="1">Multi-pass membrane protein</topology>
    </subcellularLocation>
</comment>
<evidence type="ECO:0000256" key="4">
    <source>
        <dbReference type="ARBA" id="ARBA00022840"/>
    </source>
</evidence>
<evidence type="ECO:0000256" key="5">
    <source>
        <dbReference type="ARBA" id="ARBA00022989"/>
    </source>
</evidence>
<dbReference type="PROSITE" id="PS00211">
    <property type="entry name" value="ABC_TRANSPORTER_1"/>
    <property type="match status" value="1"/>
</dbReference>
<evidence type="ECO:0000259" key="9">
    <source>
        <dbReference type="PROSITE" id="PS50929"/>
    </source>
</evidence>
<dbReference type="SUPFAM" id="SSF52540">
    <property type="entry name" value="P-loop containing nucleoside triphosphate hydrolases"/>
    <property type="match status" value="1"/>
</dbReference>
<dbReference type="InterPro" id="IPR039421">
    <property type="entry name" value="Type_1_exporter"/>
</dbReference>
<feature type="domain" description="ABC transmembrane type-1" evidence="9">
    <location>
        <begin position="19"/>
        <end position="297"/>
    </location>
</feature>
<dbReference type="InterPro" id="IPR017871">
    <property type="entry name" value="ABC_transporter-like_CS"/>
</dbReference>
<dbReference type="PANTHER" id="PTHR43394:SF1">
    <property type="entry name" value="ATP-BINDING CASSETTE SUB-FAMILY B MEMBER 10, MITOCHONDRIAL"/>
    <property type="match status" value="1"/>
</dbReference>
<proteinExistence type="predicted"/>
<sequence>MKVFLFLKAYRIPMAIAWFLMLVELTVELLHPLFMARIIDEGILKGDLESIWFWGGLMVGMSFIAFFSGITNSFFAAHVSQGFGYDVRSTLFKKIQTFSFTNLNKFPTSSLITRMTNDVSQIQNTVFMSLRIMLRAPLLVIGATVMALIVNGKLALMLILIIPFLWIFLNIIFKKGWGKFKTVQQKLDAVNEVIRENLTGIRLIRVFLRKNHEITRFKQSNQKLKNNTTKALRLMEVTLPILLFVMNLSIIFILWFGSIEVNTGEAKVGEVVAIINYATRITSVFTIFSFIILNFSRAKASSHRITEVLETEVDLQDSENAKDSFRIQKGKIEFKNVSFTYPNHDGHILNDINFTLNQSETLAIMGATGSGKSSLFQLIPRLYDTSNGEILIDDVNVRFYKMKNLRDDISYVPQEALLFTGTIKENIAWGRENASLEEITQAAKDAQIHETICALTDGYDTKIGQRGMNLSGGQKQRISIARALVRKPKILLLDDCTSALDLNTEAKLLKRLKEYSCTTILITQKISTAIEADDILLLDNGRTIGQGDHNSLLNSSSLYQKIFHSQFGKESVKHEKAYK</sequence>
<dbReference type="Pfam" id="PF00664">
    <property type="entry name" value="ABC_membrane"/>
    <property type="match status" value="1"/>
</dbReference>
<keyword evidence="3" id="KW-0547">Nucleotide-binding</keyword>
<dbReference type="Gene3D" id="1.20.1560.10">
    <property type="entry name" value="ABC transporter type 1, transmembrane domain"/>
    <property type="match status" value="1"/>
</dbReference>
<feature type="domain" description="ABC transporter" evidence="8">
    <location>
        <begin position="332"/>
        <end position="565"/>
    </location>
</feature>
<dbReference type="SUPFAM" id="SSF90123">
    <property type="entry name" value="ABC transporter transmembrane region"/>
    <property type="match status" value="1"/>
</dbReference>
<dbReference type="Pfam" id="PF00005">
    <property type="entry name" value="ABC_tran"/>
    <property type="match status" value="1"/>
</dbReference>
<protein>
    <submittedName>
        <fullName evidence="10">ATP-binding cassette subfamily B protein</fullName>
    </submittedName>
</protein>
<keyword evidence="6 7" id="KW-0472">Membrane</keyword>
<dbReference type="PROSITE" id="PS50893">
    <property type="entry name" value="ABC_TRANSPORTER_2"/>
    <property type="match status" value="1"/>
</dbReference>
<comment type="caution">
    <text evidence="10">The sequence shown here is derived from an EMBL/GenBank/DDBJ whole genome shotgun (WGS) entry which is preliminary data.</text>
</comment>
<dbReference type="Proteomes" id="UP001646157">
    <property type="component" value="Unassembled WGS sequence"/>
</dbReference>
<evidence type="ECO:0000256" key="6">
    <source>
        <dbReference type="ARBA" id="ARBA00023136"/>
    </source>
</evidence>
<dbReference type="InterPro" id="IPR036640">
    <property type="entry name" value="ABC1_TM_sf"/>
</dbReference>